<comment type="caution">
    <text evidence="1">The sequence shown here is derived from an EMBL/GenBank/DDBJ whole genome shotgun (WGS) entry which is preliminary data.</text>
</comment>
<accession>A0ACC0JLS0</accession>
<dbReference type="Proteomes" id="UP001064048">
    <property type="component" value="Chromosome 11"/>
</dbReference>
<organism evidence="1 2">
    <name type="scientific">Choristoneura fumiferana</name>
    <name type="common">Spruce budworm moth</name>
    <name type="synonym">Archips fumiferana</name>
    <dbReference type="NCBI Taxonomy" id="7141"/>
    <lineage>
        <taxon>Eukaryota</taxon>
        <taxon>Metazoa</taxon>
        <taxon>Ecdysozoa</taxon>
        <taxon>Arthropoda</taxon>
        <taxon>Hexapoda</taxon>
        <taxon>Insecta</taxon>
        <taxon>Pterygota</taxon>
        <taxon>Neoptera</taxon>
        <taxon>Endopterygota</taxon>
        <taxon>Lepidoptera</taxon>
        <taxon>Glossata</taxon>
        <taxon>Ditrysia</taxon>
        <taxon>Tortricoidea</taxon>
        <taxon>Tortricidae</taxon>
        <taxon>Tortricinae</taxon>
        <taxon>Choristoneura</taxon>
    </lineage>
</organism>
<gene>
    <name evidence="1" type="ORF">MSG28_006959</name>
</gene>
<sequence>MIMNDNLKTLYRNHQDSKKLIRLRRSCYFYRNVTILSNNNFLFFLGCLLRLFYFYTIPGFNFLFIFFFNWRMQFASAIEISIHLKSI</sequence>
<reference evidence="1 2" key="1">
    <citation type="journal article" date="2022" name="Genome Biol. Evol.">
        <title>The Spruce Budworm Genome: Reconstructing the Evolutionary History of Antifreeze Proteins.</title>
        <authorList>
            <person name="Beliveau C."/>
            <person name="Gagne P."/>
            <person name="Picq S."/>
            <person name="Vernygora O."/>
            <person name="Keeling C.I."/>
            <person name="Pinkney K."/>
            <person name="Doucet D."/>
            <person name="Wen F."/>
            <person name="Johnston J.S."/>
            <person name="Maaroufi H."/>
            <person name="Boyle B."/>
            <person name="Laroche J."/>
            <person name="Dewar K."/>
            <person name="Juretic N."/>
            <person name="Blackburn G."/>
            <person name="Nisole A."/>
            <person name="Brunet B."/>
            <person name="Brandao M."/>
            <person name="Lumley L."/>
            <person name="Duan J."/>
            <person name="Quan G."/>
            <person name="Lucarotti C.J."/>
            <person name="Roe A.D."/>
            <person name="Sperling F.A.H."/>
            <person name="Levesque R.C."/>
            <person name="Cusson M."/>
        </authorList>
    </citation>
    <scope>NUCLEOTIDE SEQUENCE [LARGE SCALE GENOMIC DNA]</scope>
    <source>
        <strain evidence="1">Glfc:IPQL:Cfum</strain>
    </source>
</reference>
<keyword evidence="2" id="KW-1185">Reference proteome</keyword>
<evidence type="ECO:0000313" key="2">
    <source>
        <dbReference type="Proteomes" id="UP001064048"/>
    </source>
</evidence>
<feature type="non-terminal residue" evidence="1">
    <location>
        <position position="87"/>
    </location>
</feature>
<evidence type="ECO:0000313" key="1">
    <source>
        <dbReference type="EMBL" id="KAI8425100.1"/>
    </source>
</evidence>
<dbReference type="EMBL" id="CM046111">
    <property type="protein sequence ID" value="KAI8425100.1"/>
    <property type="molecule type" value="Genomic_DNA"/>
</dbReference>
<protein>
    <submittedName>
        <fullName evidence="1">Uncharacterized protein</fullName>
    </submittedName>
</protein>
<proteinExistence type="predicted"/>
<name>A0ACC0JLS0_CHOFU</name>